<keyword evidence="1" id="KW-0678">Repressor</keyword>
<feature type="DNA-binding region" description="H-T-H motif" evidence="5">
    <location>
        <begin position="31"/>
        <end position="50"/>
    </location>
</feature>
<dbReference type="InterPro" id="IPR039538">
    <property type="entry name" value="BetI_C"/>
</dbReference>
<evidence type="ECO:0000259" key="6">
    <source>
        <dbReference type="PROSITE" id="PS50977"/>
    </source>
</evidence>
<proteinExistence type="predicted"/>
<dbReference type="SUPFAM" id="SSF48498">
    <property type="entry name" value="Tetracyclin repressor-like, C-terminal domain"/>
    <property type="match status" value="1"/>
</dbReference>
<organism evidence="7 8">
    <name type="scientific">Saccharomonospora amisosensis</name>
    <dbReference type="NCBI Taxonomy" id="1128677"/>
    <lineage>
        <taxon>Bacteria</taxon>
        <taxon>Bacillati</taxon>
        <taxon>Actinomycetota</taxon>
        <taxon>Actinomycetes</taxon>
        <taxon>Pseudonocardiales</taxon>
        <taxon>Pseudonocardiaceae</taxon>
        <taxon>Saccharomonospora</taxon>
    </lineage>
</organism>
<dbReference type="Gene3D" id="1.10.357.10">
    <property type="entry name" value="Tetracycline Repressor, domain 2"/>
    <property type="match status" value="1"/>
</dbReference>
<dbReference type="RefSeq" id="WP_167167712.1">
    <property type="nucleotide sequence ID" value="NZ_JAAOYM010000001.1"/>
</dbReference>
<sequence length="204" mass="22251">MPRTADHAQRRSQLVDALLRVASRAGLHAVTMRSVAAEAGVSLRLVQYYFRTKAGLMHAALEELERRAHERWAARLARLPGEAPARAHLEAFLAEALPTDAPSRTFHLMWTSYAVLAMTDPDLAREPFVAGPDRLELRITDLLRGARAAGELRPGLDPATEAARLVTLNHGLGTSVLIGQRTAEAAMALLRRHLDELFGPDSGG</sequence>
<evidence type="ECO:0000256" key="4">
    <source>
        <dbReference type="ARBA" id="ARBA00023163"/>
    </source>
</evidence>
<dbReference type="GO" id="GO:0003700">
    <property type="term" value="F:DNA-binding transcription factor activity"/>
    <property type="evidence" value="ECO:0007669"/>
    <property type="project" value="TreeGrafter"/>
</dbReference>
<evidence type="ECO:0000313" key="8">
    <source>
        <dbReference type="Proteomes" id="UP000545493"/>
    </source>
</evidence>
<evidence type="ECO:0000313" key="7">
    <source>
        <dbReference type="EMBL" id="NIJ11011.1"/>
    </source>
</evidence>
<evidence type="ECO:0000256" key="1">
    <source>
        <dbReference type="ARBA" id="ARBA00022491"/>
    </source>
</evidence>
<dbReference type="InterPro" id="IPR050109">
    <property type="entry name" value="HTH-type_TetR-like_transc_reg"/>
</dbReference>
<accession>A0A7X5UN10</accession>
<dbReference type="EMBL" id="JAAOYM010000001">
    <property type="protein sequence ID" value="NIJ11011.1"/>
    <property type="molecule type" value="Genomic_DNA"/>
</dbReference>
<dbReference type="InterPro" id="IPR036271">
    <property type="entry name" value="Tet_transcr_reg_TetR-rel_C_sf"/>
</dbReference>
<keyword evidence="4" id="KW-0804">Transcription</keyword>
<feature type="domain" description="HTH tetR-type" evidence="6">
    <location>
        <begin position="8"/>
        <end position="68"/>
    </location>
</feature>
<evidence type="ECO:0000256" key="5">
    <source>
        <dbReference type="PROSITE-ProRule" id="PRU00335"/>
    </source>
</evidence>
<evidence type="ECO:0000256" key="2">
    <source>
        <dbReference type="ARBA" id="ARBA00023015"/>
    </source>
</evidence>
<dbReference type="PROSITE" id="PS50977">
    <property type="entry name" value="HTH_TETR_2"/>
    <property type="match status" value="1"/>
</dbReference>
<dbReference type="Pfam" id="PF00440">
    <property type="entry name" value="TetR_N"/>
    <property type="match status" value="1"/>
</dbReference>
<keyword evidence="3 5" id="KW-0238">DNA-binding</keyword>
<dbReference type="Pfam" id="PF13977">
    <property type="entry name" value="TetR_C_6"/>
    <property type="match status" value="1"/>
</dbReference>
<dbReference type="InterPro" id="IPR001647">
    <property type="entry name" value="HTH_TetR"/>
</dbReference>
<dbReference type="PANTHER" id="PTHR30055">
    <property type="entry name" value="HTH-TYPE TRANSCRIPTIONAL REGULATOR RUTR"/>
    <property type="match status" value="1"/>
</dbReference>
<keyword evidence="8" id="KW-1185">Reference proteome</keyword>
<dbReference type="GO" id="GO:0000976">
    <property type="term" value="F:transcription cis-regulatory region binding"/>
    <property type="evidence" value="ECO:0007669"/>
    <property type="project" value="TreeGrafter"/>
</dbReference>
<name>A0A7X5UN10_9PSEU</name>
<reference evidence="7 8" key="1">
    <citation type="submission" date="2020-03" db="EMBL/GenBank/DDBJ databases">
        <title>Sequencing the genomes of 1000 actinobacteria strains.</title>
        <authorList>
            <person name="Klenk H.-P."/>
        </authorList>
    </citation>
    <scope>NUCLEOTIDE SEQUENCE [LARGE SCALE GENOMIC DNA]</scope>
    <source>
        <strain evidence="7 8">DSM 45685</strain>
    </source>
</reference>
<dbReference type="PANTHER" id="PTHR30055:SF234">
    <property type="entry name" value="HTH-TYPE TRANSCRIPTIONAL REGULATOR BETI"/>
    <property type="match status" value="1"/>
</dbReference>
<dbReference type="Proteomes" id="UP000545493">
    <property type="component" value="Unassembled WGS sequence"/>
</dbReference>
<dbReference type="InterPro" id="IPR009057">
    <property type="entry name" value="Homeodomain-like_sf"/>
</dbReference>
<comment type="caution">
    <text evidence="7">The sequence shown here is derived from an EMBL/GenBank/DDBJ whole genome shotgun (WGS) entry which is preliminary data.</text>
</comment>
<dbReference type="SUPFAM" id="SSF46689">
    <property type="entry name" value="Homeodomain-like"/>
    <property type="match status" value="1"/>
</dbReference>
<keyword evidence="2" id="KW-0805">Transcription regulation</keyword>
<evidence type="ECO:0000256" key="3">
    <source>
        <dbReference type="ARBA" id="ARBA00023125"/>
    </source>
</evidence>
<gene>
    <name evidence="7" type="ORF">FHU38_001355</name>
</gene>
<protein>
    <submittedName>
        <fullName evidence="7">AcrR family transcriptional regulator</fullName>
    </submittedName>
</protein>
<dbReference type="AlphaFoldDB" id="A0A7X5UN10"/>